<dbReference type="RefSeq" id="WP_229329724.1">
    <property type="nucleotide sequence ID" value="NZ_AP025183.1"/>
</dbReference>
<evidence type="ECO:0000313" key="1">
    <source>
        <dbReference type="EMBL" id="BDB53473.1"/>
    </source>
</evidence>
<dbReference type="EMBL" id="AP025183">
    <property type="protein sequence ID" value="BDB53473.1"/>
    <property type="molecule type" value="Genomic_DNA"/>
</dbReference>
<reference evidence="1 2" key="1">
    <citation type="journal article" date="2022" name="Int. J. Syst. Evol. Microbiol.">
        <title>Flavobacterium ammonificans sp. nov. and Flavobacterium ammoniigenes sp. nov., ammonifying bacteria isolated from surface river water.</title>
        <authorList>
            <person name="Watanabe K."/>
            <person name="Kitamura T."/>
            <person name="Ogata Y."/>
            <person name="Shindo C."/>
            <person name="Suda W."/>
        </authorList>
    </citation>
    <scope>NUCLEOTIDE SEQUENCE [LARGE SCALE GENOMIC DNA]</scope>
    <source>
        <strain evidence="1 2">GENT11</strain>
    </source>
</reference>
<protein>
    <recommendedName>
        <fullName evidence="3">Transporter</fullName>
    </recommendedName>
</protein>
<keyword evidence="2" id="KW-1185">Reference proteome</keyword>
<organism evidence="1 2">
    <name type="scientific">Flavobacterium ammonificans</name>
    <dbReference type="NCBI Taxonomy" id="1751056"/>
    <lineage>
        <taxon>Bacteria</taxon>
        <taxon>Pseudomonadati</taxon>
        <taxon>Bacteroidota</taxon>
        <taxon>Flavobacteriia</taxon>
        <taxon>Flavobacteriales</taxon>
        <taxon>Flavobacteriaceae</taxon>
        <taxon>Flavobacterium</taxon>
    </lineage>
</organism>
<evidence type="ECO:0000313" key="2">
    <source>
        <dbReference type="Proteomes" id="UP001319865"/>
    </source>
</evidence>
<sequence>MKKNQGKIVVILFLIFQLKSYSQGCSDAGFCTINSFKPNSEIAAKKNHLKLGMFTGSADNSVSVWGNYIEYHTQFSDQFSFDTKLTSLAQNGNGYTSFGLGDLFLSSNYKLNPNWTVTVGTKIPLTNSNIKENGLSLPMDYQSSLGTLDAIVGLGYQINKLQFVLAWQQPLTQNKNQFLVENSNTPTILKQFQSTNGFKRSGDVLFRVAYPLALNNKLQFTTGLLPIYHLDNDRYIDLSGKEKSIEGSKGLTLNGNVFLDYALNTTNSLQFNIGMPLVLRDARPDGLTRGFIATLEYKFQF</sequence>
<name>A0ABM7V133_9FLAO</name>
<proteinExistence type="predicted"/>
<accession>A0ABM7V133</accession>
<evidence type="ECO:0008006" key="3">
    <source>
        <dbReference type="Google" id="ProtNLM"/>
    </source>
</evidence>
<gene>
    <name evidence="1" type="ORF">GENT11_17850</name>
</gene>
<reference evidence="1 2" key="2">
    <citation type="journal article" date="2022" name="Microorganisms">
        <title>Complete Genome Sequences of Two Flavobacterium ammonificans Strains and a Flavobacterium ammoniigenes Strain of Ammonifying Bacterioplankton Isolated from Surface River Water.</title>
        <authorList>
            <person name="Suda W."/>
            <person name="Ogata Y."/>
            <person name="Shindo C."/>
            <person name="Watanabe K."/>
        </authorList>
    </citation>
    <scope>NUCLEOTIDE SEQUENCE [LARGE SCALE GENOMIC DNA]</scope>
    <source>
        <strain evidence="1 2">GENT11</strain>
    </source>
</reference>
<dbReference type="Proteomes" id="UP001319865">
    <property type="component" value="Chromosome"/>
</dbReference>